<dbReference type="InterPro" id="IPR036397">
    <property type="entry name" value="RNaseH_sf"/>
</dbReference>
<dbReference type="EMBL" id="BMAU01021359">
    <property type="protein sequence ID" value="GFY22294.1"/>
    <property type="molecule type" value="Genomic_DNA"/>
</dbReference>
<accession>A0A8X7B8J8</accession>
<dbReference type="Proteomes" id="UP000887159">
    <property type="component" value="Unassembled WGS sequence"/>
</dbReference>
<proteinExistence type="predicted"/>
<organism evidence="1 2">
    <name type="scientific">Trichonephila clavipes</name>
    <name type="common">Golden silk orbweaver</name>
    <name type="synonym">Nephila clavipes</name>
    <dbReference type="NCBI Taxonomy" id="2585209"/>
    <lineage>
        <taxon>Eukaryota</taxon>
        <taxon>Metazoa</taxon>
        <taxon>Ecdysozoa</taxon>
        <taxon>Arthropoda</taxon>
        <taxon>Chelicerata</taxon>
        <taxon>Arachnida</taxon>
        <taxon>Araneae</taxon>
        <taxon>Araneomorphae</taxon>
        <taxon>Entelegynae</taxon>
        <taxon>Araneoidea</taxon>
        <taxon>Nephilidae</taxon>
        <taxon>Trichonephila</taxon>
    </lineage>
</organism>
<name>A0A8X7B8J8_TRICX</name>
<reference evidence="1" key="1">
    <citation type="submission" date="2020-08" db="EMBL/GenBank/DDBJ databases">
        <title>Multicomponent nature underlies the extraordinary mechanical properties of spider dragline silk.</title>
        <authorList>
            <person name="Kono N."/>
            <person name="Nakamura H."/>
            <person name="Mori M."/>
            <person name="Yoshida Y."/>
            <person name="Ohtoshi R."/>
            <person name="Malay A.D."/>
            <person name="Moran D.A.P."/>
            <person name="Tomita M."/>
            <person name="Numata K."/>
            <person name="Arakawa K."/>
        </authorList>
    </citation>
    <scope>NUCLEOTIDE SEQUENCE</scope>
</reference>
<dbReference type="Gene3D" id="3.30.420.10">
    <property type="entry name" value="Ribonuclease H-like superfamily/Ribonuclease H"/>
    <property type="match status" value="1"/>
</dbReference>
<gene>
    <name evidence="1" type="ORF">TNCV_3299351</name>
</gene>
<evidence type="ECO:0000313" key="2">
    <source>
        <dbReference type="Proteomes" id="UP000887159"/>
    </source>
</evidence>
<keyword evidence="2" id="KW-1185">Reference proteome</keyword>
<protein>
    <submittedName>
        <fullName evidence="1">Uncharacterized protein</fullName>
    </submittedName>
</protein>
<sequence length="94" mass="10914">MHCDCCEVQGLVLCLVLQGQESYVRLFRGAVDPDFIFMDDKVKPDRAHMVEEFLDIRRRDWPARSPELNPKNMPGTLWRGQLQLAKPLRETSKA</sequence>
<comment type="caution">
    <text evidence="1">The sequence shown here is derived from an EMBL/GenBank/DDBJ whole genome shotgun (WGS) entry which is preliminary data.</text>
</comment>
<dbReference type="AlphaFoldDB" id="A0A8X7B8J8"/>
<dbReference type="GO" id="GO:0003676">
    <property type="term" value="F:nucleic acid binding"/>
    <property type="evidence" value="ECO:0007669"/>
    <property type="project" value="InterPro"/>
</dbReference>
<evidence type="ECO:0000313" key="1">
    <source>
        <dbReference type="EMBL" id="GFY22294.1"/>
    </source>
</evidence>